<dbReference type="InterPro" id="IPR015943">
    <property type="entry name" value="WD40/YVTN_repeat-like_dom_sf"/>
</dbReference>
<keyword evidence="5" id="KW-0539">Nucleus</keyword>
<keyword evidence="3 6" id="KW-0853">WD repeat</keyword>
<evidence type="ECO:0000256" key="5">
    <source>
        <dbReference type="ARBA" id="ARBA00023242"/>
    </source>
</evidence>
<dbReference type="InterPro" id="IPR001680">
    <property type="entry name" value="WD40_rpt"/>
</dbReference>
<proteinExistence type="inferred from homology"/>
<comment type="similarity">
    <text evidence="2">Belongs to the WD repeat SWD2 family.</text>
</comment>
<gene>
    <name evidence="7" type="ORF">VTK73DRAFT_5880</name>
</gene>
<evidence type="ECO:0000313" key="8">
    <source>
        <dbReference type="Proteomes" id="UP001586593"/>
    </source>
</evidence>
<evidence type="ECO:0000256" key="4">
    <source>
        <dbReference type="ARBA" id="ARBA00022737"/>
    </source>
</evidence>
<protein>
    <submittedName>
        <fullName evidence="7">Uncharacterized protein</fullName>
    </submittedName>
</protein>
<accession>A0ABR3XWV3</accession>
<dbReference type="PANTHER" id="PTHR19861:SF0">
    <property type="entry name" value="WD REPEAT-CONTAINING PROTEIN 82"/>
    <property type="match status" value="1"/>
</dbReference>
<organism evidence="7 8">
    <name type="scientific">Phialemonium thermophilum</name>
    <dbReference type="NCBI Taxonomy" id="223376"/>
    <lineage>
        <taxon>Eukaryota</taxon>
        <taxon>Fungi</taxon>
        <taxon>Dikarya</taxon>
        <taxon>Ascomycota</taxon>
        <taxon>Pezizomycotina</taxon>
        <taxon>Sordariomycetes</taxon>
        <taxon>Sordariomycetidae</taxon>
        <taxon>Cephalothecales</taxon>
        <taxon>Cephalothecaceae</taxon>
        <taxon>Phialemonium</taxon>
    </lineage>
</organism>
<comment type="subcellular location">
    <subcellularLocation>
        <location evidence="1">Nucleus</location>
    </subcellularLocation>
</comment>
<evidence type="ECO:0000256" key="3">
    <source>
        <dbReference type="ARBA" id="ARBA00022574"/>
    </source>
</evidence>
<feature type="repeat" description="WD" evidence="6">
    <location>
        <begin position="46"/>
        <end position="87"/>
    </location>
</feature>
<dbReference type="Proteomes" id="UP001586593">
    <property type="component" value="Unassembled WGS sequence"/>
</dbReference>
<dbReference type="InterPro" id="IPR037867">
    <property type="entry name" value="Swd2/WDR82"/>
</dbReference>
<evidence type="ECO:0000313" key="7">
    <source>
        <dbReference type="EMBL" id="KAL1880493.1"/>
    </source>
</evidence>
<keyword evidence="4" id="KW-0677">Repeat</keyword>
<keyword evidence="8" id="KW-1185">Reference proteome</keyword>
<dbReference type="SMART" id="SM00320">
    <property type="entry name" value="WD40"/>
    <property type="match status" value="2"/>
</dbReference>
<dbReference type="PANTHER" id="PTHR19861">
    <property type="entry name" value="WD40 REPEAT PROTEIN SWD2"/>
    <property type="match status" value="1"/>
</dbReference>
<dbReference type="PROSITE" id="PS50294">
    <property type="entry name" value="WD_REPEATS_REGION"/>
    <property type="match status" value="1"/>
</dbReference>
<dbReference type="InterPro" id="IPR036322">
    <property type="entry name" value="WD40_repeat_dom_sf"/>
</dbReference>
<dbReference type="PROSITE" id="PS50082">
    <property type="entry name" value="WD_REPEATS_2"/>
    <property type="match status" value="1"/>
</dbReference>
<dbReference type="Pfam" id="PF00400">
    <property type="entry name" value="WD40"/>
    <property type="match status" value="2"/>
</dbReference>
<evidence type="ECO:0000256" key="6">
    <source>
        <dbReference type="PROSITE-ProRule" id="PRU00221"/>
    </source>
</evidence>
<evidence type="ECO:0000256" key="2">
    <source>
        <dbReference type="ARBA" id="ARBA00005616"/>
    </source>
</evidence>
<evidence type="ECO:0000256" key="1">
    <source>
        <dbReference type="ARBA" id="ARBA00004123"/>
    </source>
</evidence>
<reference evidence="7 8" key="1">
    <citation type="journal article" date="2024" name="Commun. Biol.">
        <title>Comparative genomic analysis of thermophilic fungi reveals convergent evolutionary adaptations and gene losses.</title>
        <authorList>
            <person name="Steindorff A.S."/>
            <person name="Aguilar-Pontes M.V."/>
            <person name="Robinson A.J."/>
            <person name="Andreopoulos B."/>
            <person name="LaButti K."/>
            <person name="Kuo A."/>
            <person name="Mondo S."/>
            <person name="Riley R."/>
            <person name="Otillar R."/>
            <person name="Haridas S."/>
            <person name="Lipzen A."/>
            <person name="Grimwood J."/>
            <person name="Schmutz J."/>
            <person name="Clum A."/>
            <person name="Reid I.D."/>
            <person name="Moisan M.C."/>
            <person name="Butler G."/>
            <person name="Nguyen T.T.M."/>
            <person name="Dewar K."/>
            <person name="Conant G."/>
            <person name="Drula E."/>
            <person name="Henrissat B."/>
            <person name="Hansel C."/>
            <person name="Singer S."/>
            <person name="Hutchinson M.I."/>
            <person name="de Vries R.P."/>
            <person name="Natvig D.O."/>
            <person name="Powell A.J."/>
            <person name="Tsang A."/>
            <person name="Grigoriev I.V."/>
        </authorList>
    </citation>
    <scope>NUCLEOTIDE SEQUENCE [LARGE SCALE GENOMIC DNA]</scope>
    <source>
        <strain evidence="7 8">ATCC 24622</strain>
    </source>
</reference>
<comment type="caution">
    <text evidence="7">The sequence shown here is derived from an EMBL/GenBank/DDBJ whole genome shotgun (WGS) entry which is preliminary data.</text>
</comment>
<dbReference type="SUPFAM" id="SSF50978">
    <property type="entry name" value="WD40 repeat-like"/>
    <property type="match status" value="1"/>
</dbReference>
<sequence>MLLSKKYGVKLAQFTHASGGIIYASTKQNDAIRYLATHDNSFIRYFEGHEDTVNCLAMHPGTDNFISGSQDGTVALWDLSNKQWTAKLLLNNPRLLAWDPSGNVFGVACPSSACVLLYDYRGYTRGPFKTISTVGSPLTDRLGQHVSSGWTKLEFSNDGKHILLGIKGAYHVLFDAFDGDVKALLHKPEGGTKRAAPGEGQYGPDAELLESSGECGFSPDGRYVLSGSKKNVLVWDTLARADHGEVQEPTFVLEEDRETAVLKYNPRYNMLATADRELMFWLPDPHA</sequence>
<name>A0ABR3XWV3_9PEZI</name>
<dbReference type="EMBL" id="JAZHXJ010000033">
    <property type="protein sequence ID" value="KAL1880493.1"/>
    <property type="molecule type" value="Genomic_DNA"/>
</dbReference>
<dbReference type="Gene3D" id="2.130.10.10">
    <property type="entry name" value="YVTN repeat-like/Quinoprotein amine dehydrogenase"/>
    <property type="match status" value="1"/>
</dbReference>